<feature type="transmembrane region" description="Helical" evidence="1">
    <location>
        <begin position="36"/>
        <end position="61"/>
    </location>
</feature>
<evidence type="ECO:0000256" key="1">
    <source>
        <dbReference type="SAM" id="Phobius"/>
    </source>
</evidence>
<keyword evidence="3" id="KW-1185">Reference proteome</keyword>
<feature type="transmembrane region" description="Helical" evidence="1">
    <location>
        <begin position="257"/>
        <end position="275"/>
    </location>
</feature>
<evidence type="ECO:0000313" key="2">
    <source>
        <dbReference type="EMBL" id="OOG23101.1"/>
    </source>
</evidence>
<proteinExistence type="predicted"/>
<feature type="transmembrane region" description="Helical" evidence="1">
    <location>
        <begin position="217"/>
        <end position="237"/>
    </location>
</feature>
<dbReference type="InterPro" id="IPR036927">
    <property type="entry name" value="Cyt_c_oxase-like_su1_sf"/>
</dbReference>
<dbReference type="GO" id="GO:0004129">
    <property type="term" value="F:cytochrome-c oxidase activity"/>
    <property type="evidence" value="ECO:0007669"/>
    <property type="project" value="InterPro"/>
</dbReference>
<feature type="transmembrane region" description="Helical" evidence="1">
    <location>
        <begin position="322"/>
        <end position="345"/>
    </location>
</feature>
<feature type="transmembrane region" description="Helical" evidence="1">
    <location>
        <begin position="287"/>
        <end position="310"/>
    </location>
</feature>
<dbReference type="Gene3D" id="1.20.210.10">
    <property type="entry name" value="Cytochrome c oxidase-like, subunit I domain"/>
    <property type="match status" value="1"/>
</dbReference>
<feature type="transmembrane region" description="Helical" evidence="1">
    <location>
        <begin position="180"/>
        <end position="205"/>
    </location>
</feature>
<dbReference type="GO" id="GO:0016020">
    <property type="term" value="C:membrane"/>
    <property type="evidence" value="ECO:0007669"/>
    <property type="project" value="InterPro"/>
</dbReference>
<name>A0A1V3NDI0_9GAMM</name>
<feature type="transmembrane region" description="Helical" evidence="1">
    <location>
        <begin position="113"/>
        <end position="133"/>
    </location>
</feature>
<feature type="transmembrane region" description="Helical" evidence="1">
    <location>
        <begin position="73"/>
        <end position="93"/>
    </location>
</feature>
<dbReference type="STRING" id="108003.B1C78_12495"/>
<feature type="transmembrane region" description="Helical" evidence="1">
    <location>
        <begin position="357"/>
        <end position="378"/>
    </location>
</feature>
<keyword evidence="1" id="KW-1133">Transmembrane helix</keyword>
<dbReference type="AlphaFoldDB" id="A0A1V3NDI0"/>
<dbReference type="SUPFAM" id="SSF81442">
    <property type="entry name" value="Cytochrome c oxidase subunit I-like"/>
    <property type="match status" value="1"/>
</dbReference>
<dbReference type="GO" id="GO:0009060">
    <property type="term" value="P:aerobic respiration"/>
    <property type="evidence" value="ECO:0007669"/>
    <property type="project" value="InterPro"/>
</dbReference>
<evidence type="ECO:0000313" key="3">
    <source>
        <dbReference type="Proteomes" id="UP000189462"/>
    </source>
</evidence>
<gene>
    <name evidence="2" type="ORF">B1C78_12495</name>
</gene>
<feature type="transmembrane region" description="Helical" evidence="1">
    <location>
        <begin position="145"/>
        <end position="168"/>
    </location>
</feature>
<accession>A0A1V3NDI0</accession>
<dbReference type="InterPro" id="IPR000883">
    <property type="entry name" value="Cyt_C_Oxase_1"/>
</dbReference>
<dbReference type="GO" id="GO:0020037">
    <property type="term" value="F:heme binding"/>
    <property type="evidence" value="ECO:0007669"/>
    <property type="project" value="InterPro"/>
</dbReference>
<evidence type="ECO:0008006" key="4">
    <source>
        <dbReference type="Google" id="ProtNLM"/>
    </source>
</evidence>
<keyword evidence="1" id="KW-0812">Transmembrane</keyword>
<dbReference type="Proteomes" id="UP000189462">
    <property type="component" value="Unassembled WGS sequence"/>
</dbReference>
<comment type="caution">
    <text evidence="2">The sequence shown here is derived from an EMBL/GenBank/DDBJ whole genome shotgun (WGS) entry which is preliminary data.</text>
</comment>
<keyword evidence="1" id="KW-0472">Membrane</keyword>
<protein>
    <recommendedName>
        <fullName evidence="4">Cytochrome C oxidase subunit I</fullName>
    </recommendedName>
</protein>
<sequence>MGVAALAVAGLFAVLLVVARVPGASALFSDQNFFRIALVIHVDQSVLIWFLAFAGALWSLASPVHDRYPSLGWAAFALAAGGAGLMALSPLFGAGDPSLNNYVPVLRHPVFHASLILFGLGVMLQVLLYGAGWSPRRLWPDPVHVGIYTAGLATLASVASLAWTWQALDIPRNTEAYFEILFWGGGHVLQFAYTQVLLVAWIWLARQGGIRIPASDRLLSGLLILGVAPLLAVPLIHGAYSVESAEARIAFTQLMQYGNGLAAIPIGLLILVGLMRGRGPAPQFLPAADRALLASLLLFAVGGVLGFMIGDVNTIITAHYHGSIVGVTLAIMGLAYALLPTLGWAPATGRLARIQPVFYGVGQLLHIGGMAISGMLGIERKTASEAEEMDGMTQFFLGIWGLGGMLAVIGGILFVVVIAQSFLRRPR</sequence>
<reference evidence="2 3" key="1">
    <citation type="submission" date="2017-02" db="EMBL/GenBank/DDBJ databases">
        <title>Genomic diversity within the haloalkaliphilic genus Thioalkalivibrio.</title>
        <authorList>
            <person name="Ahn A.-C."/>
            <person name="Meier-Kolthoff J."/>
            <person name="Overmars L."/>
            <person name="Richter M."/>
            <person name="Woyke T."/>
            <person name="Sorokin D.Y."/>
            <person name="Muyzer G."/>
        </authorList>
    </citation>
    <scope>NUCLEOTIDE SEQUENCE [LARGE SCALE GENOMIC DNA]</scope>
    <source>
        <strain evidence="2 3">ALJD</strain>
    </source>
</reference>
<feature type="transmembrane region" description="Helical" evidence="1">
    <location>
        <begin position="398"/>
        <end position="423"/>
    </location>
</feature>
<dbReference type="Pfam" id="PF00115">
    <property type="entry name" value="COX1"/>
    <property type="match status" value="1"/>
</dbReference>
<organism evidence="2 3">
    <name type="scientific">Thioalkalivibrio denitrificans</name>
    <dbReference type="NCBI Taxonomy" id="108003"/>
    <lineage>
        <taxon>Bacteria</taxon>
        <taxon>Pseudomonadati</taxon>
        <taxon>Pseudomonadota</taxon>
        <taxon>Gammaproteobacteria</taxon>
        <taxon>Chromatiales</taxon>
        <taxon>Ectothiorhodospiraceae</taxon>
        <taxon>Thioalkalivibrio</taxon>
    </lineage>
</organism>
<dbReference type="EMBL" id="MVBK01000078">
    <property type="protein sequence ID" value="OOG23101.1"/>
    <property type="molecule type" value="Genomic_DNA"/>
</dbReference>